<dbReference type="Gene3D" id="3.10.450.50">
    <property type="match status" value="1"/>
</dbReference>
<dbReference type="Pfam" id="PF12680">
    <property type="entry name" value="SnoaL_2"/>
    <property type="match status" value="1"/>
</dbReference>
<evidence type="ECO:0000259" key="1">
    <source>
        <dbReference type="Pfam" id="PF12680"/>
    </source>
</evidence>
<sequence length="172" mass="19343">MNEGIGRWDVHDKNDMTHPNAALIERFYEAFQRLDVDAMAACYASDVTFSDPVFGELHGAEVSDMWRMLASRAQELTLAFSHVVADDATGSAHWVASYVFSQTGRTVVNPIDARFVFRDGLIVEHRDRFDLWRWASQALGAKGALFGWTPFVQNAIRAQARHGLAAWRARDA</sequence>
<dbReference type="GO" id="GO:0016853">
    <property type="term" value="F:isomerase activity"/>
    <property type="evidence" value="ECO:0007669"/>
    <property type="project" value="UniProtKB-KW"/>
</dbReference>
<evidence type="ECO:0000313" key="3">
    <source>
        <dbReference type="Proteomes" id="UP000198866"/>
    </source>
</evidence>
<dbReference type="STRING" id="667676.SAMN05192539_1006220"/>
<evidence type="ECO:0000313" key="2">
    <source>
        <dbReference type="EMBL" id="SEJ08555.1"/>
    </source>
</evidence>
<proteinExistence type="predicted"/>
<dbReference type="AlphaFoldDB" id="A0A1H6W8D7"/>
<dbReference type="InterPro" id="IPR032710">
    <property type="entry name" value="NTF2-like_dom_sf"/>
</dbReference>
<keyword evidence="3" id="KW-1185">Reference proteome</keyword>
<protein>
    <submittedName>
        <fullName evidence="2">Ketosteroid isomerase-related protein</fullName>
    </submittedName>
</protein>
<dbReference type="EMBL" id="FNYE01000006">
    <property type="protein sequence ID" value="SEJ08555.1"/>
    <property type="molecule type" value="Genomic_DNA"/>
</dbReference>
<keyword evidence="2" id="KW-0413">Isomerase</keyword>
<feature type="domain" description="SnoaL-like" evidence="1">
    <location>
        <begin position="24"/>
        <end position="125"/>
    </location>
</feature>
<dbReference type="Proteomes" id="UP000198866">
    <property type="component" value="Unassembled WGS sequence"/>
</dbReference>
<accession>A0A1H6W8D7</accession>
<dbReference type="InterPro" id="IPR037401">
    <property type="entry name" value="SnoaL-like"/>
</dbReference>
<name>A0A1H6W8D7_9BURK</name>
<dbReference type="SUPFAM" id="SSF54427">
    <property type="entry name" value="NTF2-like"/>
    <property type="match status" value="1"/>
</dbReference>
<gene>
    <name evidence="2" type="ORF">SAMN05192539_1006220</name>
</gene>
<reference evidence="3" key="1">
    <citation type="submission" date="2016-10" db="EMBL/GenBank/DDBJ databases">
        <authorList>
            <person name="Varghese N."/>
            <person name="Submissions S."/>
        </authorList>
    </citation>
    <scope>NUCLEOTIDE SEQUENCE [LARGE SCALE GENOMIC DNA]</scope>
    <source>
        <strain evidence="3">LMG 26031</strain>
    </source>
</reference>
<organism evidence="2 3">
    <name type="scientific">Paraburkholderia diazotrophica</name>
    <dbReference type="NCBI Taxonomy" id="667676"/>
    <lineage>
        <taxon>Bacteria</taxon>
        <taxon>Pseudomonadati</taxon>
        <taxon>Pseudomonadota</taxon>
        <taxon>Betaproteobacteria</taxon>
        <taxon>Burkholderiales</taxon>
        <taxon>Burkholderiaceae</taxon>
        <taxon>Paraburkholderia</taxon>
    </lineage>
</organism>